<gene>
    <name evidence="1" type="ORF">AAGT77_19665</name>
</gene>
<reference evidence="1 2" key="1">
    <citation type="submission" date="2024-04" db="EMBL/GenBank/DDBJ databases">
        <title>Marinobacter sp. SBY-1.</title>
        <authorList>
            <person name="Pan C."/>
        </authorList>
    </citation>
    <scope>NUCLEOTIDE SEQUENCE [LARGE SCALE GENOMIC DNA]</scope>
    <source>
        <strain evidence="1 2">SBY-1</strain>
        <plasmid evidence="1 2">unnamed1</plasmid>
    </source>
</reference>
<name>A0ABZ3E8D3_9GAMM</name>
<accession>A0ABZ3E8D3</accession>
<dbReference type="RefSeq" id="WP_342632576.1">
    <property type="nucleotide sequence ID" value="NZ_CP152381.1"/>
</dbReference>
<proteinExistence type="predicted"/>
<evidence type="ECO:0000313" key="2">
    <source>
        <dbReference type="Proteomes" id="UP001445268"/>
    </source>
</evidence>
<keyword evidence="1" id="KW-0614">Plasmid</keyword>
<organism evidence="1 2">
    <name type="scientific">Marinobacter alkaliphilus</name>
    <dbReference type="NCBI Taxonomy" id="254719"/>
    <lineage>
        <taxon>Bacteria</taxon>
        <taxon>Pseudomonadati</taxon>
        <taxon>Pseudomonadota</taxon>
        <taxon>Gammaproteobacteria</taxon>
        <taxon>Pseudomonadales</taxon>
        <taxon>Marinobacteraceae</taxon>
        <taxon>Marinobacter</taxon>
    </lineage>
</organism>
<dbReference type="Proteomes" id="UP001445268">
    <property type="component" value="Plasmid unnamed1"/>
</dbReference>
<evidence type="ECO:0008006" key="3">
    <source>
        <dbReference type="Google" id="ProtNLM"/>
    </source>
</evidence>
<sequence>MTVQQQKLVPFTMRLKEEDHTLMKLLAAIDDTIEYQYELLDAAVAWAHANRMSLHPVAVQKGGVKKSFYVGNSASLLADLEGSWNCNPTRAVHTALFHYLRYQSQKRNLLSATAV</sequence>
<evidence type="ECO:0000313" key="1">
    <source>
        <dbReference type="EMBL" id="XAF55947.1"/>
    </source>
</evidence>
<keyword evidence="2" id="KW-1185">Reference proteome</keyword>
<dbReference type="EMBL" id="CP152381">
    <property type="protein sequence ID" value="XAF55947.1"/>
    <property type="molecule type" value="Genomic_DNA"/>
</dbReference>
<protein>
    <recommendedName>
        <fullName evidence="3">Phage gp6-like head-tail connector protein</fullName>
    </recommendedName>
</protein>
<geneLocation type="plasmid" evidence="1 2">
    <name>unnamed1</name>
</geneLocation>